<dbReference type="PANTHER" id="PTHR43075">
    <property type="entry name" value="FORMATE LYASE ACTIVATING ENZYME, PUTATIVE (AFU_ORTHOLOGUE AFUA_2G15630)-RELATED"/>
    <property type="match status" value="1"/>
</dbReference>
<gene>
    <name evidence="7" type="ORF">DWY99_11870</name>
</gene>
<dbReference type="SFLD" id="SFLDS00029">
    <property type="entry name" value="Radical_SAM"/>
    <property type="match status" value="1"/>
</dbReference>
<dbReference type="Pfam" id="PF04055">
    <property type="entry name" value="Radical_SAM"/>
    <property type="match status" value="1"/>
</dbReference>
<dbReference type="Proteomes" id="UP000284751">
    <property type="component" value="Unassembled WGS sequence"/>
</dbReference>
<evidence type="ECO:0000256" key="1">
    <source>
        <dbReference type="ARBA" id="ARBA00022691"/>
    </source>
</evidence>
<feature type="binding site" evidence="5">
    <location>
        <position position="59"/>
    </location>
    <ligand>
        <name>[4Fe-4S] cluster</name>
        <dbReference type="ChEBI" id="CHEBI:49883"/>
        <note>4Fe-4S-S-AdoMet</note>
    </ligand>
</feature>
<keyword evidence="1 5" id="KW-0949">S-adenosyl-L-methionine</keyword>
<organism evidence="7 8">
    <name type="scientific">[Clostridium] leptum</name>
    <dbReference type="NCBI Taxonomy" id="1535"/>
    <lineage>
        <taxon>Bacteria</taxon>
        <taxon>Bacillati</taxon>
        <taxon>Bacillota</taxon>
        <taxon>Clostridia</taxon>
        <taxon>Eubacteriales</taxon>
        <taxon>Oscillospiraceae</taxon>
        <taxon>Oscillospiraceae incertae sedis</taxon>
    </lineage>
</organism>
<comment type="cofactor">
    <cofactor evidence="5">
        <name>[4Fe-4S] cluster</name>
        <dbReference type="ChEBI" id="CHEBI:49883"/>
    </cofactor>
    <text evidence="5">Binds 1 [4Fe-4S] cluster. The cluster is coordinated with 3 cysteines and an exchangeable S-adenosyl-L-methionine.</text>
</comment>
<feature type="domain" description="Radical SAM core" evidence="6">
    <location>
        <begin position="54"/>
        <end position="188"/>
    </location>
</feature>
<dbReference type="GO" id="GO:0051536">
    <property type="term" value="F:iron-sulfur cluster binding"/>
    <property type="evidence" value="ECO:0007669"/>
    <property type="project" value="UniProtKB-KW"/>
</dbReference>
<name>A0A412AV99_9FIRM</name>
<dbReference type="InterPro" id="IPR013785">
    <property type="entry name" value="Aldolase_TIM"/>
</dbReference>
<evidence type="ECO:0000256" key="3">
    <source>
        <dbReference type="ARBA" id="ARBA00023004"/>
    </source>
</evidence>
<dbReference type="InterPro" id="IPR058240">
    <property type="entry name" value="rSAM_sf"/>
</dbReference>
<keyword evidence="4 5" id="KW-0411">Iron-sulfur</keyword>
<evidence type="ECO:0000313" key="7">
    <source>
        <dbReference type="EMBL" id="RGQ36155.1"/>
    </source>
</evidence>
<evidence type="ECO:0000256" key="5">
    <source>
        <dbReference type="PIRSR" id="PIRSR004869-50"/>
    </source>
</evidence>
<dbReference type="PIRSF" id="PIRSF004869">
    <property type="entry name" value="PflX_prd"/>
    <property type="match status" value="1"/>
</dbReference>
<dbReference type="InterPro" id="IPR040085">
    <property type="entry name" value="MJ0674-like"/>
</dbReference>
<dbReference type="InterPro" id="IPR007197">
    <property type="entry name" value="rSAM"/>
</dbReference>
<sequence>MQACRICPRSCGARRERESGQGFCRMGVFPRVARAALHFWEEPCISGTRGSGTVFFSGCSLRCAFCQNEEISARDFGKTVAPEELAQIYRELEGKGAHNINLVNPTHFVPAILESFRHYRPKVPVVYNSSGYETMETLKLLEGSVDIYLPDLKYSDEEKARRYSGAGDYFQAASKAIPEMVRQTGRPVFGQDGMLVRGTVVRHLVLPLATQNAIGALRFLKEAFGDQILVSLMGQYVPYGRVRLGEFPELNRRITRREYEKVQDELFRLELNGFVQELSSAKKNFIPSFDLTGVERREDGE</sequence>
<dbReference type="GO" id="GO:0046872">
    <property type="term" value="F:metal ion binding"/>
    <property type="evidence" value="ECO:0007669"/>
    <property type="project" value="UniProtKB-KW"/>
</dbReference>
<feature type="binding site" evidence="5">
    <location>
        <position position="66"/>
    </location>
    <ligand>
        <name>[4Fe-4S] cluster</name>
        <dbReference type="ChEBI" id="CHEBI:49883"/>
        <note>4Fe-4S-S-AdoMet</note>
    </ligand>
</feature>
<dbReference type="SFLD" id="SFLDG01099">
    <property type="entry name" value="Uncharacterised_Radical_SAM_Su"/>
    <property type="match status" value="1"/>
</dbReference>
<dbReference type="SUPFAM" id="SSF102114">
    <property type="entry name" value="Radical SAM enzymes"/>
    <property type="match status" value="1"/>
</dbReference>
<dbReference type="CDD" id="cd01335">
    <property type="entry name" value="Radical_SAM"/>
    <property type="match status" value="1"/>
</dbReference>
<reference evidence="7 8" key="1">
    <citation type="submission" date="2018-08" db="EMBL/GenBank/DDBJ databases">
        <title>A genome reference for cultivated species of the human gut microbiota.</title>
        <authorList>
            <person name="Zou Y."/>
            <person name="Xue W."/>
            <person name="Luo G."/>
        </authorList>
    </citation>
    <scope>NUCLEOTIDE SEQUENCE [LARGE SCALE GENOMIC DNA]</scope>
    <source>
        <strain evidence="7 8">AF28-26</strain>
    </source>
</reference>
<evidence type="ECO:0000259" key="6">
    <source>
        <dbReference type="Pfam" id="PF04055"/>
    </source>
</evidence>
<evidence type="ECO:0000256" key="4">
    <source>
        <dbReference type="ARBA" id="ARBA00023014"/>
    </source>
</evidence>
<dbReference type="InterPro" id="IPR016431">
    <property type="entry name" value="Pyrv-formate_lyase-activ_prd"/>
</dbReference>
<feature type="binding site" evidence="5">
    <location>
        <position position="63"/>
    </location>
    <ligand>
        <name>[4Fe-4S] cluster</name>
        <dbReference type="ChEBI" id="CHEBI:49883"/>
        <note>4Fe-4S-S-AdoMet</note>
    </ligand>
</feature>
<comment type="caution">
    <text evidence="7">The sequence shown here is derived from an EMBL/GenBank/DDBJ whole genome shotgun (WGS) entry which is preliminary data.</text>
</comment>
<accession>A0A412AV99</accession>
<evidence type="ECO:0000313" key="8">
    <source>
        <dbReference type="Proteomes" id="UP000284751"/>
    </source>
</evidence>
<proteinExistence type="predicted"/>
<keyword evidence="2 5" id="KW-0479">Metal-binding</keyword>
<dbReference type="PANTHER" id="PTHR43075:SF1">
    <property type="entry name" value="FORMATE LYASE ACTIVATING ENZYME, PUTATIVE (AFU_ORTHOLOGUE AFUA_2G15630)-RELATED"/>
    <property type="match status" value="1"/>
</dbReference>
<evidence type="ECO:0000256" key="2">
    <source>
        <dbReference type="ARBA" id="ARBA00022723"/>
    </source>
</evidence>
<dbReference type="GO" id="GO:0003824">
    <property type="term" value="F:catalytic activity"/>
    <property type="evidence" value="ECO:0007669"/>
    <property type="project" value="InterPro"/>
</dbReference>
<dbReference type="EMBL" id="QRTC01000057">
    <property type="protein sequence ID" value="RGQ36155.1"/>
    <property type="molecule type" value="Genomic_DNA"/>
</dbReference>
<keyword evidence="3 5" id="KW-0408">Iron</keyword>
<dbReference type="AlphaFoldDB" id="A0A412AV99"/>
<protein>
    <submittedName>
        <fullName evidence="7">Radical SAM protein</fullName>
    </submittedName>
</protein>
<dbReference type="Gene3D" id="3.20.20.70">
    <property type="entry name" value="Aldolase class I"/>
    <property type="match status" value="1"/>
</dbReference>